<evidence type="ECO:0000313" key="3">
    <source>
        <dbReference type="EMBL" id="KAG9509412.1"/>
    </source>
</evidence>
<reference evidence="3 4" key="1">
    <citation type="submission" date="2020-10" db="EMBL/GenBank/DDBJ databases">
        <authorList>
            <person name="Klimov P.B."/>
            <person name="Dyachkov S.M."/>
            <person name="Chetverikov P.E."/>
        </authorList>
    </citation>
    <scope>NUCLEOTIDE SEQUENCE [LARGE SCALE GENOMIC DNA]</scope>
    <source>
        <strain evidence="3">BMOC 18-1129-001#AD2665</strain>
        <tissue evidence="3">Entire mites</tissue>
    </source>
</reference>
<gene>
    <name evidence="3" type="ORF">GZH46_02070</name>
</gene>
<protein>
    <submittedName>
        <fullName evidence="3">Uncharacterized protein</fullName>
    </submittedName>
</protein>
<name>A0ABQ7S7Q3_9ACAR</name>
<feature type="compositionally biased region" description="Polar residues" evidence="1">
    <location>
        <begin position="367"/>
        <end position="383"/>
    </location>
</feature>
<feature type="compositionally biased region" description="Low complexity" evidence="1">
    <location>
        <begin position="31"/>
        <end position="49"/>
    </location>
</feature>
<feature type="region of interest" description="Disordered" evidence="1">
    <location>
        <begin position="183"/>
        <end position="218"/>
    </location>
</feature>
<keyword evidence="4" id="KW-1185">Reference proteome</keyword>
<keyword evidence="2" id="KW-0732">Signal</keyword>
<evidence type="ECO:0000256" key="1">
    <source>
        <dbReference type="SAM" id="MobiDB-lite"/>
    </source>
</evidence>
<feature type="region of interest" description="Disordered" evidence="1">
    <location>
        <begin position="605"/>
        <end position="637"/>
    </location>
</feature>
<comment type="caution">
    <text evidence="3">The sequence shown here is derived from an EMBL/GenBank/DDBJ whole genome shotgun (WGS) entry which is preliminary data.</text>
</comment>
<dbReference type="EMBL" id="JAIFTH010000488">
    <property type="protein sequence ID" value="KAG9509412.1"/>
    <property type="molecule type" value="Genomic_DNA"/>
</dbReference>
<evidence type="ECO:0000256" key="2">
    <source>
        <dbReference type="SAM" id="SignalP"/>
    </source>
</evidence>
<feature type="region of interest" description="Disordered" evidence="1">
    <location>
        <begin position="365"/>
        <end position="407"/>
    </location>
</feature>
<feature type="compositionally biased region" description="Low complexity" evidence="1">
    <location>
        <begin position="200"/>
        <end position="218"/>
    </location>
</feature>
<accession>A0ABQ7S7Q3</accession>
<feature type="signal peptide" evidence="2">
    <location>
        <begin position="1"/>
        <end position="22"/>
    </location>
</feature>
<feature type="region of interest" description="Disordered" evidence="1">
    <location>
        <begin position="510"/>
        <end position="530"/>
    </location>
</feature>
<feature type="compositionally biased region" description="Polar residues" evidence="1">
    <location>
        <begin position="183"/>
        <end position="199"/>
    </location>
</feature>
<sequence length="671" mass="70744">MNRALLFVIVLIVGSHGALVSAKPAVASQSASESVASASNQGHHNNSNHGHNHNKKPQESVTTAATSNITTPTAPPKVQQFAATNQQQQQQQQQQPVVIRLPVAVEHSAIVTPILQQQQQQHSHNPTAVFNNAAATDVAVGSAVSPVGVAANNVAHQQQSSPVVVTSVGNSSVAATGPIAEVSTTDSQHVPTVPTSNPASQSTTSHQHTTTSTQHSCTSGVVVGSPQAGVPVGVVSHSQPQAQQPQSLVVGEYSPHGNHYAPAGIINAVGVEHKRNFEQYGQPESTGMPPNYKPFGSWGLYIGGNPADGYYTNYYKSLSAAVESSGSPKPSSVEKQASPVKPLSVVGYAPGEYVPYAYSHSEFAPAHQQQYSPQSSGVESSGPESYAKKSVFESPQSSPVKPKEGKSAVYGAPQPVYVYGASPYAYASVPSPSVPVQSGVSQSVVPYPVPVGSHILGSQPGIEGSFYPYGVHGFTKYVVKPVAGESSPSAAPGYATPVVPIEKAASGVQQQVVSSSSSSSGSSGQQGPVYSPSQFAVSNPSYKVQYYPYYSPQHHHHQQQYQYQYHPQQQSYAYSYQPYYYASGNYYGYPVNQIHYSPASGEQSLVAMSQAEQQQQSQSGVHPNGGHSSAFQHQFGPVGVKPVPSIYVDGKMPVEEVSKSEQPSVEKKAKA</sequence>
<proteinExistence type="predicted"/>
<feature type="region of interest" description="Disordered" evidence="1">
    <location>
        <begin position="31"/>
        <end position="87"/>
    </location>
</feature>
<organism evidence="3 4">
    <name type="scientific">Fragariocoptes setiger</name>
    <dbReference type="NCBI Taxonomy" id="1670756"/>
    <lineage>
        <taxon>Eukaryota</taxon>
        <taxon>Metazoa</taxon>
        <taxon>Ecdysozoa</taxon>
        <taxon>Arthropoda</taxon>
        <taxon>Chelicerata</taxon>
        <taxon>Arachnida</taxon>
        <taxon>Acari</taxon>
        <taxon>Acariformes</taxon>
        <taxon>Trombidiformes</taxon>
        <taxon>Prostigmata</taxon>
        <taxon>Eupodina</taxon>
        <taxon>Eriophyoidea</taxon>
        <taxon>Phytoptidae</taxon>
        <taxon>Fragariocoptes</taxon>
    </lineage>
</organism>
<feature type="chain" id="PRO_5046142647" evidence="2">
    <location>
        <begin position="23"/>
        <end position="671"/>
    </location>
</feature>
<feature type="compositionally biased region" description="Low complexity" evidence="1">
    <location>
        <begin position="62"/>
        <end position="72"/>
    </location>
</feature>
<feature type="compositionally biased region" description="Low complexity" evidence="1">
    <location>
        <begin position="609"/>
        <end position="619"/>
    </location>
</feature>
<evidence type="ECO:0000313" key="4">
    <source>
        <dbReference type="Proteomes" id="UP000825002"/>
    </source>
</evidence>
<dbReference type="Proteomes" id="UP000825002">
    <property type="component" value="Unassembled WGS sequence"/>
</dbReference>